<dbReference type="RefSeq" id="WP_022520682.1">
    <property type="nucleotide sequence ID" value="NZ_CP054580.1"/>
</dbReference>
<dbReference type="InterPro" id="IPR036374">
    <property type="entry name" value="OxRdtase_Mopterin-bd_sf"/>
</dbReference>
<keyword evidence="2" id="KW-1185">Reference proteome</keyword>
<evidence type="ECO:0000313" key="1">
    <source>
        <dbReference type="EMBL" id="QKS22266.1"/>
    </source>
</evidence>
<dbReference type="Gene3D" id="3.90.420.10">
    <property type="entry name" value="Oxidoreductase, molybdopterin-binding domain"/>
    <property type="match status" value="1"/>
</dbReference>
<organism evidence="1 2">
    <name type="scientific">Vreelandella titanicae</name>
    <dbReference type="NCBI Taxonomy" id="664683"/>
    <lineage>
        <taxon>Bacteria</taxon>
        <taxon>Pseudomonadati</taxon>
        <taxon>Pseudomonadota</taxon>
        <taxon>Gammaproteobacteria</taxon>
        <taxon>Oceanospirillales</taxon>
        <taxon>Halomonadaceae</taxon>
        <taxon>Vreelandella</taxon>
    </lineage>
</organism>
<dbReference type="Pfam" id="PF00174">
    <property type="entry name" value="Oxidored_molyb"/>
    <property type="match status" value="1"/>
</dbReference>
<dbReference type="SUPFAM" id="SSF56524">
    <property type="entry name" value="Oxidoreductase molybdopterin-binding domain"/>
    <property type="match status" value="1"/>
</dbReference>
<proteinExistence type="predicted"/>
<dbReference type="InterPro" id="IPR000572">
    <property type="entry name" value="OxRdtase_Mopterin-bd_dom"/>
</dbReference>
<name>A0A653M9D2_9GAMM</name>
<dbReference type="AlphaFoldDB" id="A0A653M9D2"/>
<evidence type="ECO:0000313" key="2">
    <source>
        <dbReference type="Proteomes" id="UP000509761"/>
    </source>
</evidence>
<reference evidence="1 2" key="1">
    <citation type="submission" date="2019-12" db="EMBL/GenBank/DDBJ databases">
        <title>Genome sequencing and assembly of endphytes of Porphyra tenera.</title>
        <authorList>
            <person name="Park J.M."/>
            <person name="Shin R."/>
            <person name="Jo S.H."/>
        </authorList>
    </citation>
    <scope>NUCLEOTIDE SEQUENCE [LARGE SCALE GENOMIC DNA]</scope>
    <source>
        <strain evidence="1 2">GPM3</strain>
    </source>
</reference>
<accession>A0A6N0YTX9</accession>
<dbReference type="EMBL" id="CP054580">
    <property type="protein sequence ID" value="QKS22266.1"/>
    <property type="molecule type" value="Genomic_DNA"/>
</dbReference>
<gene>
    <name evidence="1" type="ORF">FX987_00008</name>
</gene>
<sequence>MIRRPMLVKFAVFIVVAGLASLSAHAIALEPPKGAVILVVSGNVGQANVGDEAHFDKAMLEALAQHETITHTPWYDGAVSFSGPLGRAILEAAGAEGRSMRVVALNEYASTIPVSDFENYDVIFAMQANGQALRVRDQGPLFVIYPFDQHPELLNEEILMRSVWQVARIDVE</sequence>
<accession>A0A653M9D2</accession>
<dbReference type="Proteomes" id="UP000509761">
    <property type="component" value="Chromosome"/>
</dbReference>
<protein>
    <submittedName>
        <fullName evidence="1">Uncharacterized protein</fullName>
    </submittedName>
</protein>